<dbReference type="InterPro" id="IPR045619">
    <property type="entry name" value="DUF6443"/>
</dbReference>
<feature type="chain" id="PRO_5019826555" evidence="1">
    <location>
        <begin position="23"/>
        <end position="1106"/>
    </location>
</feature>
<dbReference type="InterPro" id="IPR022385">
    <property type="entry name" value="Rhs_assc_core"/>
</dbReference>
<dbReference type="Proteomes" id="UP000269493">
    <property type="component" value="Unassembled WGS sequence"/>
</dbReference>
<evidence type="ECO:0000313" key="3">
    <source>
        <dbReference type="EMBL" id="RKT59921.1"/>
    </source>
</evidence>
<dbReference type="PANTHER" id="PTHR32305:SF15">
    <property type="entry name" value="PROTEIN RHSA-RELATED"/>
    <property type="match status" value="1"/>
</dbReference>
<dbReference type="GeneID" id="92928405"/>
<keyword evidence="1" id="KW-0732">Signal</keyword>
<dbReference type="AlphaFoldDB" id="A0A495WE05"/>
<proteinExistence type="predicted"/>
<organism evidence="3 4">
    <name type="scientific">Coprobacter fastidiosus NSB1 = JCM 33896</name>
    <dbReference type="NCBI Taxonomy" id="1349822"/>
    <lineage>
        <taxon>Bacteria</taxon>
        <taxon>Pseudomonadati</taxon>
        <taxon>Bacteroidota</taxon>
        <taxon>Bacteroidia</taxon>
        <taxon>Bacteroidales</taxon>
        <taxon>Barnesiellaceae</taxon>
        <taxon>Coprobacter</taxon>
    </lineage>
</organism>
<feature type="domain" description="DUF6443" evidence="2">
    <location>
        <begin position="35"/>
        <end position="113"/>
    </location>
</feature>
<dbReference type="EMBL" id="RBXN01000002">
    <property type="protein sequence ID" value="RKT59921.1"/>
    <property type="molecule type" value="Genomic_DNA"/>
</dbReference>
<evidence type="ECO:0000259" key="2">
    <source>
        <dbReference type="Pfam" id="PF20041"/>
    </source>
</evidence>
<dbReference type="OrthoDB" id="1191296at2"/>
<dbReference type="Gene3D" id="2.180.10.10">
    <property type="entry name" value="RHS repeat-associated core"/>
    <property type="match status" value="1"/>
</dbReference>
<dbReference type="Pfam" id="PF20041">
    <property type="entry name" value="DUF6443"/>
    <property type="match status" value="1"/>
</dbReference>
<feature type="signal peptide" evidence="1">
    <location>
        <begin position="1"/>
        <end position="22"/>
    </location>
</feature>
<sequence>MRTRAVFLSILIFLSVVFPAGAQENSVMIRTFTSAVQDPSQGSDENTITVVGYYDTAGRLRQTLRKGFAPDGSDLVDYIDYDALGRKIAEYDPIPVTGNNGRFVEKSVFQQGSAWKREYDYALSAQNRMTSAAGLHYGGGNIACKYGLNSDVSTEYTLHSLIPVSVGFCRYRISCTSAKTGNFHVTEIRDEDGKRSLRFTAPDGKTVLERVIANDGFHDTYYLYDALERLVGVIPPEAASVLSDGSTYYSDDQVMAYYGYWYAYDHRNLKTGVKLPGAEIHYIVYDGEGRQILRQDGNLRKRGAWMFLKYDRLGRPVLQGIVEDTRDRAAIAAIWEDRAVTETFSGEDFFCVGYTDDCKLGQGEYSVISAWFYDTYDFTGQLPIGTDYFPTELPENTRGLQTGMYEAVLNRPETGRTTLFTYDDKGRLKETYRSDFSSGNNSRHALHYDFQGLVTGEDNRYEGIANVNFRYIYDHAGRKTATRYQYINPKLTSPDFLPLSSMQYDSYGRLRSERALHDSITVNYDYYLDGTLKQIDNPGRFSELLCKSSAVTTPYTKQRCLNGNINDIRISQMGRSYFWHYEYDLADRLTLGMMYDAEAFNRQSGEGERFAYDKMGNITLLLRRHNGADVDCLNTVYRGNQIQRTGNVGGGNYDYDFPGYTDAADEETEVAYDANGNEIFNLDKEIVAIRYNVLNLPDTIQFSNGNRIVNYYFAGGEKSGSVSRTYLTPLSVPLDEVTDSKDPHKDVSESKAGNLVCKNGSLSHILFDGGYFSLSRNYGGSMTNPKIYTYIRDHLGSIRLVCEGNTGEVVQSLEYFPSGLIFRSMCFEWQPYRFTGKELITEHGLNRYDSKARIQDFQIPGFTTLDPLCENYYGISPYSYCAGNPVSRVDPNGMKWDDPEEAKKLKKHIDDKITSLNMDINKNQAKLNKGGLKEKQITKLNKKISEAQDRISNLNVSKGDIDRLDADQNNIYSLSYISGGLHTVRQGRDNKICIETSSDALSIHEITHVRQSLDAGGLRFSSNGELLNAGIGIRGVGKMEIEAYQMQYSFDKSFPGSTGGKGLQGIDFHSVGNIRNGGTLVYPIIYQYSQDLIQFQKEQKRIFGIP</sequence>
<keyword evidence="4" id="KW-1185">Reference proteome</keyword>
<dbReference type="RefSeq" id="WP_022600519.1">
    <property type="nucleotide sequence ID" value="NZ_KI440783.1"/>
</dbReference>
<accession>A0A495WE05</accession>
<gene>
    <name evidence="3" type="ORF">BC742_0848</name>
</gene>
<dbReference type="InterPro" id="IPR050708">
    <property type="entry name" value="T6SS_VgrG/RHS"/>
</dbReference>
<evidence type="ECO:0000256" key="1">
    <source>
        <dbReference type="SAM" id="SignalP"/>
    </source>
</evidence>
<name>A0A495WE05_9BACT</name>
<comment type="caution">
    <text evidence="3">The sequence shown here is derived from an EMBL/GenBank/DDBJ whole genome shotgun (WGS) entry which is preliminary data.</text>
</comment>
<protein>
    <submittedName>
        <fullName evidence="3">RHS repeat-associated protein</fullName>
    </submittedName>
</protein>
<dbReference type="NCBIfam" id="TIGR03696">
    <property type="entry name" value="Rhs_assc_core"/>
    <property type="match status" value="1"/>
</dbReference>
<reference evidence="3 4" key="1">
    <citation type="submission" date="2018-10" db="EMBL/GenBank/DDBJ databases">
        <title>Genomic Encyclopedia of Archaeal and Bacterial Type Strains, Phase II (KMG-II): from individual species to whole genera.</title>
        <authorList>
            <person name="Goeker M."/>
        </authorList>
    </citation>
    <scope>NUCLEOTIDE SEQUENCE [LARGE SCALE GENOMIC DNA]</scope>
    <source>
        <strain evidence="3 4">NSB1</strain>
    </source>
</reference>
<evidence type="ECO:0000313" key="4">
    <source>
        <dbReference type="Proteomes" id="UP000269493"/>
    </source>
</evidence>
<dbReference type="PANTHER" id="PTHR32305">
    <property type="match status" value="1"/>
</dbReference>